<dbReference type="InterPro" id="IPR025857">
    <property type="entry name" value="MacB_PCD"/>
</dbReference>
<dbReference type="Proteomes" id="UP000237797">
    <property type="component" value="Unassembled WGS sequence"/>
</dbReference>
<dbReference type="InterPro" id="IPR050250">
    <property type="entry name" value="Macrolide_Exporter_MacB"/>
</dbReference>
<evidence type="ECO:0000313" key="10">
    <source>
        <dbReference type="EMBL" id="PRX41576.1"/>
    </source>
</evidence>
<dbReference type="PANTHER" id="PTHR30572">
    <property type="entry name" value="MEMBRANE COMPONENT OF TRANSPORTER-RELATED"/>
    <property type="match status" value="1"/>
</dbReference>
<comment type="caution">
    <text evidence="10">The sequence shown here is derived from an EMBL/GenBank/DDBJ whole genome shotgun (WGS) entry which is preliminary data.</text>
</comment>
<name>A0A2T0LGW6_9BACL</name>
<dbReference type="OrthoDB" id="135354at2"/>
<evidence type="ECO:0000256" key="1">
    <source>
        <dbReference type="ARBA" id="ARBA00004651"/>
    </source>
</evidence>
<feature type="domain" description="ABC3 transporter permease C-terminal" evidence="8">
    <location>
        <begin position="806"/>
        <end position="922"/>
    </location>
</feature>
<comment type="subcellular location">
    <subcellularLocation>
        <location evidence="1">Cell membrane</location>
        <topology evidence="1">Multi-pass membrane protein</topology>
    </subcellularLocation>
</comment>
<feature type="domain" description="ABC3 transporter permease C-terminal" evidence="8">
    <location>
        <begin position="303"/>
        <end position="430"/>
    </location>
</feature>
<keyword evidence="4 7" id="KW-1133">Transmembrane helix</keyword>
<evidence type="ECO:0000256" key="7">
    <source>
        <dbReference type="SAM" id="Phobius"/>
    </source>
</evidence>
<keyword evidence="5 7" id="KW-0472">Membrane</keyword>
<feature type="transmembrane region" description="Helical" evidence="7">
    <location>
        <begin position="451"/>
        <end position="469"/>
    </location>
</feature>
<protein>
    <submittedName>
        <fullName evidence="10">ABC-type lipoprotein release transport system permease subunit</fullName>
    </submittedName>
</protein>
<evidence type="ECO:0000256" key="3">
    <source>
        <dbReference type="ARBA" id="ARBA00022692"/>
    </source>
</evidence>
<feature type="domain" description="MacB-like periplasmic core" evidence="9">
    <location>
        <begin position="41"/>
        <end position="236"/>
    </location>
</feature>
<evidence type="ECO:0000313" key="11">
    <source>
        <dbReference type="Proteomes" id="UP000237797"/>
    </source>
</evidence>
<keyword evidence="3 7" id="KW-0812">Transmembrane</keyword>
<keyword evidence="10" id="KW-0449">Lipoprotein</keyword>
<evidence type="ECO:0000256" key="6">
    <source>
        <dbReference type="ARBA" id="ARBA00038076"/>
    </source>
</evidence>
<dbReference type="AlphaFoldDB" id="A0A2T0LGW6"/>
<accession>A0A2T0LGW6</accession>
<feature type="transmembrane region" description="Helical" evidence="7">
    <location>
        <begin position="296"/>
        <end position="319"/>
    </location>
</feature>
<feature type="transmembrane region" description="Helical" evidence="7">
    <location>
        <begin position="545"/>
        <end position="572"/>
    </location>
</feature>
<dbReference type="PANTHER" id="PTHR30572:SF4">
    <property type="entry name" value="ABC TRANSPORTER PERMEASE YTRF"/>
    <property type="match status" value="1"/>
</dbReference>
<feature type="transmembrane region" description="Helical" evidence="7">
    <location>
        <begin position="351"/>
        <end position="374"/>
    </location>
</feature>
<keyword evidence="2" id="KW-1003">Cell membrane</keyword>
<sequence length="930" mass="102262">MAVIFAGLLAAAILATAFFPGRDPHLRRMAVRNLAVRKSTTVFTVVGAMTGTALITASLLITGSIQASVDRFFEEQFGRIVGDISAGEQKGLKRPYMTAEDVRDIERLAEKEGYDCVLPTVGLTVTLVKSDEKGRPLLLSPRTYVHGWDPAAAGKFDPEAVKEIPSDLGEGEIVLSDRAANRLEAQEGDRLFVLDAGGRMQPFTVKKVVTERGLTGYRGLEKAQATALVSLDAARTLSDIGDGYNHVLLGRSPNRLDASSGLLFRSAGVFKSEKEGWVVSHVREVAVHDLDQLFKFIPVFFIAGLNAVLIGLALIVNIFRMIAEERRREWGILRAIGMNRRDLSRLLRTEGLLYAGLSALLGVIAGIGLSYLLLMLLKDTFRRMAEYGNQLTVRFLFHVDPAFLLAGFTIGLLTVLLCAALAARRAGRVSIVEALQRSGSQERRGLTRERSVLRGAGALMVFALTFSLFTVTMTRGFREWVGETGQPLIVFAVGFLLVVLLMISVIAIMPRLFAGIARLFRPFPRRFGELILAFRYPEVNRLRTGLLFLMFTLVLYLTSFSSVFVSSFAAFFGDFDARRATGGYDFTATAGGEFSTQDLENLFRSSEYVDPADIDAAVAVPYVQSVESVNGVDIRYAETNGIRLVKRDERYSSDRAVWAEVARNPDVAVVEEKLLKWSWDEEHKGMVSRSKPLTVGDDYPIVADGRVVARKKIIGIAQSEKESYGYPASGGVWVKAGEIRKLAGSRKNIQTALLIRARSADSLSQLSRNLEKTFNLNNIFGLKNPREEFLLSNLSFRTLFSLFEGFSALATFIGIAGLMVVMFRTVQERRQQIGMLRAIGLSAPSIFRILLMEGAFIAWTGIAAGMGIGCYSGYLMIRALSPEGSVAILFPWLKLAVYFGGALLITLLFAMIPARKAVRLSPAEATRYVG</sequence>
<gene>
    <name evidence="10" type="ORF">CLV97_1051</name>
</gene>
<comment type="similarity">
    <text evidence="6">Belongs to the ABC-4 integral membrane protein family.</text>
</comment>
<dbReference type="Pfam" id="PF02687">
    <property type="entry name" value="FtsX"/>
    <property type="match status" value="2"/>
</dbReference>
<dbReference type="GO" id="GO:0022857">
    <property type="term" value="F:transmembrane transporter activity"/>
    <property type="evidence" value="ECO:0007669"/>
    <property type="project" value="TreeGrafter"/>
</dbReference>
<evidence type="ECO:0000256" key="5">
    <source>
        <dbReference type="ARBA" id="ARBA00023136"/>
    </source>
</evidence>
<feature type="transmembrane region" description="Helical" evidence="7">
    <location>
        <begin position="857"/>
        <end position="877"/>
    </location>
</feature>
<feature type="transmembrane region" description="Helical" evidence="7">
    <location>
        <begin position="799"/>
        <end position="822"/>
    </location>
</feature>
<feature type="transmembrane region" description="Helical" evidence="7">
    <location>
        <begin position="402"/>
        <end position="423"/>
    </location>
</feature>
<evidence type="ECO:0000259" key="8">
    <source>
        <dbReference type="Pfam" id="PF02687"/>
    </source>
</evidence>
<evidence type="ECO:0000259" key="9">
    <source>
        <dbReference type="Pfam" id="PF12704"/>
    </source>
</evidence>
<dbReference type="GO" id="GO:0005886">
    <property type="term" value="C:plasma membrane"/>
    <property type="evidence" value="ECO:0007669"/>
    <property type="project" value="UniProtKB-SubCell"/>
</dbReference>
<reference evidence="10 11" key="1">
    <citation type="submission" date="2018-03" db="EMBL/GenBank/DDBJ databases">
        <title>Genomic Encyclopedia of Archaeal and Bacterial Type Strains, Phase II (KMG-II): from individual species to whole genera.</title>
        <authorList>
            <person name="Goeker M."/>
        </authorList>
    </citation>
    <scope>NUCLEOTIDE SEQUENCE [LARGE SCALE GENOMIC DNA]</scope>
    <source>
        <strain evidence="10 11">DSM 44946</strain>
    </source>
</reference>
<organism evidence="10 11">
    <name type="scientific">Planifilum fimeticola</name>
    <dbReference type="NCBI Taxonomy" id="201975"/>
    <lineage>
        <taxon>Bacteria</taxon>
        <taxon>Bacillati</taxon>
        <taxon>Bacillota</taxon>
        <taxon>Bacilli</taxon>
        <taxon>Bacillales</taxon>
        <taxon>Thermoactinomycetaceae</taxon>
        <taxon>Planifilum</taxon>
    </lineage>
</organism>
<evidence type="ECO:0000256" key="4">
    <source>
        <dbReference type="ARBA" id="ARBA00022989"/>
    </source>
</evidence>
<dbReference type="EMBL" id="PVNE01000005">
    <property type="protein sequence ID" value="PRX41576.1"/>
    <property type="molecule type" value="Genomic_DNA"/>
</dbReference>
<dbReference type="Pfam" id="PF12704">
    <property type="entry name" value="MacB_PCD"/>
    <property type="match status" value="1"/>
</dbReference>
<dbReference type="InterPro" id="IPR003838">
    <property type="entry name" value="ABC3_permease_C"/>
</dbReference>
<proteinExistence type="inferred from homology"/>
<keyword evidence="11" id="KW-1185">Reference proteome</keyword>
<feature type="transmembrane region" description="Helical" evidence="7">
    <location>
        <begin position="889"/>
        <end position="912"/>
    </location>
</feature>
<dbReference type="RefSeq" id="WP_106344316.1">
    <property type="nucleotide sequence ID" value="NZ_PVNE01000005.1"/>
</dbReference>
<feature type="transmembrane region" description="Helical" evidence="7">
    <location>
        <begin position="489"/>
        <end position="513"/>
    </location>
</feature>
<evidence type="ECO:0000256" key="2">
    <source>
        <dbReference type="ARBA" id="ARBA00022475"/>
    </source>
</evidence>